<dbReference type="InterPro" id="IPR036940">
    <property type="entry name" value="PI3/4_kinase_cat_sf"/>
</dbReference>
<dbReference type="Gene3D" id="3.30.1010.10">
    <property type="entry name" value="Phosphatidylinositol 3-kinase Catalytic Subunit, Chain A, domain 4"/>
    <property type="match status" value="1"/>
</dbReference>
<dbReference type="GO" id="GO:0048015">
    <property type="term" value="P:phosphatidylinositol-mediated signaling"/>
    <property type="evidence" value="ECO:0007669"/>
    <property type="project" value="TreeGrafter"/>
</dbReference>
<dbReference type="GO" id="GO:0046854">
    <property type="term" value="P:phosphatidylinositol phosphate biosynthetic process"/>
    <property type="evidence" value="ECO:0007669"/>
    <property type="project" value="InterPro"/>
</dbReference>
<comment type="caution">
    <text evidence="5">The sequence shown here is derived from an EMBL/GenBank/DDBJ whole genome shotgun (WGS) entry which is preliminary data.</text>
</comment>
<dbReference type="Pfam" id="PF00454">
    <property type="entry name" value="PI3_PI4_kinase"/>
    <property type="match status" value="1"/>
</dbReference>
<feature type="domain" description="PI3K/PI4K catalytic" evidence="4">
    <location>
        <begin position="155"/>
        <end position="426"/>
    </location>
</feature>
<dbReference type="PROSITE" id="PS50290">
    <property type="entry name" value="PI3_4_KINASE_3"/>
    <property type="match status" value="1"/>
</dbReference>
<dbReference type="GO" id="GO:0005886">
    <property type="term" value="C:plasma membrane"/>
    <property type="evidence" value="ECO:0007669"/>
    <property type="project" value="TreeGrafter"/>
</dbReference>
<organism evidence="5 6">
    <name type="scientific">Portunus trituberculatus</name>
    <name type="common">Swimming crab</name>
    <name type="synonym">Neptunus trituberculatus</name>
    <dbReference type="NCBI Taxonomy" id="210409"/>
    <lineage>
        <taxon>Eukaryota</taxon>
        <taxon>Metazoa</taxon>
        <taxon>Ecdysozoa</taxon>
        <taxon>Arthropoda</taxon>
        <taxon>Crustacea</taxon>
        <taxon>Multicrustacea</taxon>
        <taxon>Malacostraca</taxon>
        <taxon>Eumalacostraca</taxon>
        <taxon>Eucarida</taxon>
        <taxon>Decapoda</taxon>
        <taxon>Pleocyemata</taxon>
        <taxon>Brachyura</taxon>
        <taxon>Eubrachyura</taxon>
        <taxon>Portunoidea</taxon>
        <taxon>Portunidae</taxon>
        <taxon>Portuninae</taxon>
        <taxon>Portunus</taxon>
    </lineage>
</organism>
<proteinExistence type="inferred from homology"/>
<dbReference type="PANTHER" id="PTHR10048">
    <property type="entry name" value="PHOSPHATIDYLINOSITOL KINASE"/>
    <property type="match status" value="1"/>
</dbReference>
<evidence type="ECO:0000313" key="6">
    <source>
        <dbReference type="Proteomes" id="UP000324222"/>
    </source>
</evidence>
<dbReference type="AlphaFoldDB" id="A0A5B7DEC1"/>
<gene>
    <name evidence="5" type="primary">PI4KA_2</name>
    <name evidence="5" type="ORF">E2C01_012522</name>
</gene>
<dbReference type="SUPFAM" id="SSF56112">
    <property type="entry name" value="Protein kinase-like (PK-like)"/>
    <property type="match status" value="1"/>
</dbReference>
<evidence type="ECO:0000259" key="4">
    <source>
        <dbReference type="PROSITE" id="PS50290"/>
    </source>
</evidence>
<comment type="similarity">
    <text evidence="1">Belongs to the PI3/PI4-kinase family. Type III PI4K subfamily.</text>
</comment>
<evidence type="ECO:0000313" key="5">
    <source>
        <dbReference type="EMBL" id="MPC19604.1"/>
    </source>
</evidence>
<dbReference type="EMBL" id="VSRR010000785">
    <property type="protein sequence ID" value="MPC19604.1"/>
    <property type="molecule type" value="Genomic_DNA"/>
</dbReference>
<dbReference type="InterPro" id="IPR000403">
    <property type="entry name" value="PI3/4_kinase_cat_dom"/>
</dbReference>
<dbReference type="PROSITE" id="PS00916">
    <property type="entry name" value="PI3_4_KINASE_2"/>
    <property type="match status" value="1"/>
</dbReference>
<dbReference type="InterPro" id="IPR011009">
    <property type="entry name" value="Kinase-like_dom_sf"/>
</dbReference>
<dbReference type="PANTHER" id="PTHR10048:SF15">
    <property type="entry name" value="PHOSPHATIDYLINOSITOL 4-KINASE ALPHA"/>
    <property type="match status" value="1"/>
</dbReference>
<sequence length="442" mass="49442">MVHAWTTSVLQEDVLHSAQPACRKISMPFLTFGILFMPTESISKQVTLEAIEIRTLKVWLQPPQTAGQGAEVTTPQEEALVKWLSVSFNTPKSWSGNTNLAWSISPALAVYLPSRIHNVQGLEGEICQLVRDSPIAVSHIPDALQYLATSENIYSDIPECCKGSISGPIQSAEVWHHGIRKAGNGCELRPVGDDVRQDMLALQVISLFKNIFQTVGLDLFLYPYCVVATSPGCGVIECVPNAKSRDQIGRGTDTGMCQYFLDLYGDENSPKFQQARSNFVKSMAAYSIVGFLLQIKDRHNGNIMLDTDGHIIHIDFGFMFESSPGGNLGFEPDIKLTEEMLMVMGGKVEAAPFRWFVELCIKGYLAVRPYREAIVSLVSLMLDTGLPCFRGQTIRQLRSRFTPQSTEKEAAQYMLNIIQHSHLNWRTKAYDRLQYHTNQIPY</sequence>
<reference evidence="5 6" key="1">
    <citation type="submission" date="2019-05" db="EMBL/GenBank/DDBJ databases">
        <title>Another draft genome of Portunus trituberculatus and its Hox gene families provides insights of decapod evolution.</title>
        <authorList>
            <person name="Jeong J.-H."/>
            <person name="Song I."/>
            <person name="Kim S."/>
            <person name="Choi T."/>
            <person name="Kim D."/>
            <person name="Ryu S."/>
            <person name="Kim W."/>
        </authorList>
    </citation>
    <scope>NUCLEOTIDE SEQUENCE [LARGE SCALE GENOMIC DNA]</scope>
    <source>
        <tissue evidence="5">Muscle</tissue>
    </source>
</reference>
<dbReference type="Gene3D" id="1.10.1070.11">
    <property type="entry name" value="Phosphatidylinositol 3-/4-kinase, catalytic domain"/>
    <property type="match status" value="1"/>
</dbReference>
<dbReference type="FunFam" id="1.10.1070.11:FF:000005">
    <property type="entry name" value="Phosphatidylinositol 4-kinase, catalytic, alpha"/>
    <property type="match status" value="1"/>
</dbReference>
<keyword evidence="3 5" id="KW-0418">Kinase</keyword>
<protein>
    <submittedName>
        <fullName evidence="5">Phosphatidylinositol 4-kinase alpha</fullName>
    </submittedName>
</protein>
<dbReference type="CDD" id="cd05167">
    <property type="entry name" value="PI4Kc_III_alpha"/>
    <property type="match status" value="1"/>
</dbReference>
<accession>A0A5B7DEC1</accession>
<evidence type="ECO:0000256" key="2">
    <source>
        <dbReference type="ARBA" id="ARBA00022679"/>
    </source>
</evidence>
<dbReference type="InterPro" id="IPR015433">
    <property type="entry name" value="PI3/4_kinase"/>
</dbReference>
<dbReference type="GO" id="GO:0005737">
    <property type="term" value="C:cytoplasm"/>
    <property type="evidence" value="ECO:0007669"/>
    <property type="project" value="TreeGrafter"/>
</dbReference>
<dbReference type="OrthoDB" id="10264149at2759"/>
<keyword evidence="6" id="KW-1185">Reference proteome</keyword>
<dbReference type="SMART" id="SM00146">
    <property type="entry name" value="PI3Kc"/>
    <property type="match status" value="1"/>
</dbReference>
<dbReference type="GO" id="GO:0004430">
    <property type="term" value="F:1-phosphatidylinositol 4-kinase activity"/>
    <property type="evidence" value="ECO:0007669"/>
    <property type="project" value="TreeGrafter"/>
</dbReference>
<evidence type="ECO:0000256" key="3">
    <source>
        <dbReference type="ARBA" id="ARBA00022777"/>
    </source>
</evidence>
<name>A0A5B7DEC1_PORTR</name>
<evidence type="ECO:0000256" key="1">
    <source>
        <dbReference type="ARBA" id="ARBA00006209"/>
    </source>
</evidence>
<keyword evidence="2" id="KW-0808">Transferase</keyword>
<dbReference type="InterPro" id="IPR018936">
    <property type="entry name" value="PI3/4_kinase_CS"/>
</dbReference>
<dbReference type="Proteomes" id="UP000324222">
    <property type="component" value="Unassembled WGS sequence"/>
</dbReference>